<dbReference type="OrthoDB" id="444127at2759"/>
<dbReference type="NCBIfam" id="TIGR01493">
    <property type="entry name" value="HAD-SF-IA-v2"/>
    <property type="match status" value="1"/>
</dbReference>
<dbReference type="Gene3D" id="1.10.150.750">
    <property type="match status" value="1"/>
</dbReference>
<dbReference type="Gene3D" id="3.40.50.1000">
    <property type="entry name" value="HAD superfamily/HAD-like"/>
    <property type="match status" value="1"/>
</dbReference>
<proteinExistence type="predicted"/>
<dbReference type="GO" id="GO:0016791">
    <property type="term" value="F:phosphatase activity"/>
    <property type="evidence" value="ECO:0007669"/>
    <property type="project" value="UniProtKB-ARBA"/>
</dbReference>
<accession>A0A6A6X2M6</accession>
<reference evidence="2" key="1">
    <citation type="journal article" date="2020" name="Stud. Mycol.">
        <title>101 Dothideomycetes genomes: a test case for predicting lifestyles and emergence of pathogens.</title>
        <authorList>
            <person name="Haridas S."/>
            <person name="Albert R."/>
            <person name="Binder M."/>
            <person name="Bloem J."/>
            <person name="Labutti K."/>
            <person name="Salamov A."/>
            <person name="Andreopoulos B."/>
            <person name="Baker S."/>
            <person name="Barry K."/>
            <person name="Bills G."/>
            <person name="Bluhm B."/>
            <person name="Cannon C."/>
            <person name="Castanera R."/>
            <person name="Culley D."/>
            <person name="Daum C."/>
            <person name="Ezra D."/>
            <person name="Gonzalez J."/>
            <person name="Henrissat B."/>
            <person name="Kuo A."/>
            <person name="Liang C."/>
            <person name="Lipzen A."/>
            <person name="Lutzoni F."/>
            <person name="Magnuson J."/>
            <person name="Mondo S."/>
            <person name="Nolan M."/>
            <person name="Ohm R."/>
            <person name="Pangilinan J."/>
            <person name="Park H.-J."/>
            <person name="Ramirez L."/>
            <person name="Alfaro M."/>
            <person name="Sun H."/>
            <person name="Tritt A."/>
            <person name="Yoshinaga Y."/>
            <person name="Zwiers L.-H."/>
            <person name="Turgeon B."/>
            <person name="Goodwin S."/>
            <person name="Spatafora J."/>
            <person name="Crous P."/>
            <person name="Grigoriev I."/>
        </authorList>
    </citation>
    <scope>NUCLEOTIDE SEQUENCE</scope>
    <source>
        <strain evidence="2">CBS 109.77</strain>
    </source>
</reference>
<dbReference type="PRINTS" id="PR00413">
    <property type="entry name" value="HADHALOGNASE"/>
</dbReference>
<sequence>MSIKLTDYKLLSFDVYGTLIDWEGGAVAALQPTLKKNGKADLDGKFILQKYHEVEASTQKESPSTKYSELLTANHPKLCEKLGLEKPTPEESKAFGDSVGSWPAFPDSVEALRRLSKHFKLVVLSNVDNTSFAASNAGPLEGFQFDAVFTAEDIGSYKPDPRNFEYMFKEVKARFGVEKSEVLQTAQSQFHDHHPIKQFGLKSSWIFRPGAIMGNRDDPVWDWKFDTLADMADAVEKELGGS</sequence>
<dbReference type="InterPro" id="IPR051540">
    <property type="entry name" value="S-2-haloacid_dehalogenase"/>
</dbReference>
<name>A0A6A6X2M6_9PLEO</name>
<organism evidence="2 3">
    <name type="scientific">Melanomma pulvis-pyrius CBS 109.77</name>
    <dbReference type="NCBI Taxonomy" id="1314802"/>
    <lineage>
        <taxon>Eukaryota</taxon>
        <taxon>Fungi</taxon>
        <taxon>Dikarya</taxon>
        <taxon>Ascomycota</taxon>
        <taxon>Pezizomycotina</taxon>
        <taxon>Dothideomycetes</taxon>
        <taxon>Pleosporomycetidae</taxon>
        <taxon>Pleosporales</taxon>
        <taxon>Melanommataceae</taxon>
        <taxon>Melanomma</taxon>
    </lineage>
</organism>
<dbReference type="Pfam" id="PF00702">
    <property type="entry name" value="Hydrolase"/>
    <property type="match status" value="1"/>
</dbReference>
<dbReference type="SFLD" id="SFLDG01129">
    <property type="entry name" value="C1.5:_HAD__Beta-PGM__Phosphata"/>
    <property type="match status" value="1"/>
</dbReference>
<evidence type="ECO:0000256" key="1">
    <source>
        <dbReference type="ARBA" id="ARBA00022801"/>
    </source>
</evidence>
<dbReference type="PANTHER" id="PTHR43316">
    <property type="entry name" value="HYDROLASE, HALOACID DELAHOGENASE-RELATED"/>
    <property type="match status" value="1"/>
</dbReference>
<dbReference type="PANTHER" id="PTHR43316:SF9">
    <property type="entry name" value="ACID DEHALOGENASE, PUTATIVE (AFU_ORTHOLOGUE AFUA_6G14460)-RELATED"/>
    <property type="match status" value="1"/>
</dbReference>
<keyword evidence="1" id="KW-0378">Hydrolase</keyword>
<dbReference type="SUPFAM" id="SSF56784">
    <property type="entry name" value="HAD-like"/>
    <property type="match status" value="1"/>
</dbReference>
<dbReference type="Proteomes" id="UP000799757">
    <property type="component" value="Unassembled WGS sequence"/>
</dbReference>
<protein>
    <submittedName>
        <fullName evidence="2">HAD-like protein</fullName>
    </submittedName>
</protein>
<gene>
    <name evidence="2" type="ORF">K505DRAFT_327603</name>
</gene>
<keyword evidence="3" id="KW-1185">Reference proteome</keyword>
<dbReference type="EMBL" id="MU002076">
    <property type="protein sequence ID" value="KAF2790394.1"/>
    <property type="molecule type" value="Genomic_DNA"/>
</dbReference>
<dbReference type="InterPro" id="IPR023214">
    <property type="entry name" value="HAD_sf"/>
</dbReference>
<evidence type="ECO:0000313" key="2">
    <source>
        <dbReference type="EMBL" id="KAF2790394.1"/>
    </source>
</evidence>
<evidence type="ECO:0000313" key="3">
    <source>
        <dbReference type="Proteomes" id="UP000799757"/>
    </source>
</evidence>
<dbReference type="InterPro" id="IPR036412">
    <property type="entry name" value="HAD-like_sf"/>
</dbReference>
<dbReference type="SFLD" id="SFLDS00003">
    <property type="entry name" value="Haloacid_Dehalogenase"/>
    <property type="match status" value="1"/>
</dbReference>
<dbReference type="AlphaFoldDB" id="A0A6A6X2M6"/>
<dbReference type="InterPro" id="IPR006439">
    <property type="entry name" value="HAD-SF_hydro_IA"/>
</dbReference>